<evidence type="ECO:0000256" key="5">
    <source>
        <dbReference type="SAM" id="Phobius"/>
    </source>
</evidence>
<accession>A0ABV6G1E3</accession>
<gene>
    <name evidence="8" type="ORF">ACFFHW_05570</name>
</gene>
<evidence type="ECO:0000313" key="9">
    <source>
        <dbReference type="Proteomes" id="UP001589814"/>
    </source>
</evidence>
<evidence type="ECO:0000256" key="4">
    <source>
        <dbReference type="SAM" id="MobiDB-lite"/>
    </source>
</evidence>
<dbReference type="CDD" id="cd06225">
    <property type="entry name" value="HAMP"/>
    <property type="match status" value="1"/>
</dbReference>
<organism evidence="8 9">
    <name type="scientific">Kushneria aurantia</name>
    <dbReference type="NCBI Taxonomy" id="504092"/>
    <lineage>
        <taxon>Bacteria</taxon>
        <taxon>Pseudomonadati</taxon>
        <taxon>Pseudomonadota</taxon>
        <taxon>Gammaproteobacteria</taxon>
        <taxon>Oceanospirillales</taxon>
        <taxon>Halomonadaceae</taxon>
        <taxon>Kushneria</taxon>
    </lineage>
</organism>
<dbReference type="Pfam" id="PF00015">
    <property type="entry name" value="MCPsignal"/>
    <property type="match status" value="1"/>
</dbReference>
<keyword evidence="5" id="KW-1133">Transmembrane helix</keyword>
<keyword evidence="2" id="KW-0807">Transducer</keyword>
<feature type="domain" description="HAMP" evidence="7">
    <location>
        <begin position="377"/>
        <end position="431"/>
    </location>
</feature>
<dbReference type="Proteomes" id="UP001589814">
    <property type="component" value="Unassembled WGS sequence"/>
</dbReference>
<evidence type="ECO:0000259" key="6">
    <source>
        <dbReference type="PROSITE" id="PS50111"/>
    </source>
</evidence>
<evidence type="ECO:0000313" key="8">
    <source>
        <dbReference type="EMBL" id="MFC0267468.1"/>
    </source>
</evidence>
<dbReference type="PROSITE" id="PS50885">
    <property type="entry name" value="HAMP"/>
    <property type="match status" value="1"/>
</dbReference>
<dbReference type="CDD" id="cd12913">
    <property type="entry name" value="PDC1_MCP_like"/>
    <property type="match status" value="1"/>
</dbReference>
<feature type="region of interest" description="Disordered" evidence="4">
    <location>
        <begin position="466"/>
        <end position="500"/>
    </location>
</feature>
<dbReference type="InterPro" id="IPR003660">
    <property type="entry name" value="HAMP_dom"/>
</dbReference>
<dbReference type="Pfam" id="PF00672">
    <property type="entry name" value="HAMP"/>
    <property type="match status" value="1"/>
</dbReference>
<comment type="caution">
    <text evidence="8">The sequence shown here is derived from an EMBL/GenBank/DDBJ whole genome shotgun (WGS) entry which is preliminary data.</text>
</comment>
<feature type="compositionally biased region" description="Polar residues" evidence="4">
    <location>
        <begin position="474"/>
        <end position="491"/>
    </location>
</feature>
<proteinExistence type="inferred from homology"/>
<evidence type="ECO:0000256" key="2">
    <source>
        <dbReference type="PROSITE-ProRule" id="PRU00284"/>
    </source>
</evidence>
<dbReference type="PROSITE" id="PS50111">
    <property type="entry name" value="CHEMOTAXIS_TRANSDUC_2"/>
    <property type="match status" value="1"/>
</dbReference>
<name>A0ABV6G1E3_9GAMM</name>
<comment type="similarity">
    <text evidence="1">Belongs to the methyl-accepting chemotaxis (MCP) protein family.</text>
</comment>
<keyword evidence="9" id="KW-1185">Reference proteome</keyword>
<protein>
    <submittedName>
        <fullName evidence="8">Methyl-accepting chemotaxis protein</fullName>
    </submittedName>
</protein>
<evidence type="ECO:0000256" key="3">
    <source>
        <dbReference type="SAM" id="Coils"/>
    </source>
</evidence>
<dbReference type="InterPro" id="IPR051310">
    <property type="entry name" value="MCP_chemotaxis"/>
</dbReference>
<dbReference type="Gene3D" id="1.10.287.950">
    <property type="entry name" value="Methyl-accepting chemotaxis protein"/>
    <property type="match status" value="1"/>
</dbReference>
<dbReference type="Gene3D" id="3.30.450.20">
    <property type="entry name" value="PAS domain"/>
    <property type="match status" value="1"/>
</dbReference>
<sequence>MPGFRSIRTFVVLAAGTCLLLVVAAILVYALTAMDRLQEESAARTRAELQEAVEARLQARAEQQAEAIRARLDGALQTAHELADTNAMMAPPAEGEPPLLPISRHTMSMIVRQRVIDNPDLLDAFIGWEPNAFDDDSRYAGMTSWGYNEEGRFVPWWYRTEQGDIKVLYLRAPESETLIGNGTRRGEFYLCPRETGRACVIDPAPYDYGGETLLVTSFNAPIMVNGEFRGSAGVDLSLDFIQGLLEQADQGLFDGAGELTLVSSGGTIVGYSGNAESPGQTADSIFDARTVSRLRAGAESPQVTQQDARLIVQVPVQIDADNRWQLLVTMPEQAIFANFNALQQTLAAQQRGALWNMALVGLAVSALGLLVLWLVGRRIARPLARLTERMRDIADGDGDMTQRLPVEGRAEPAQLADAFNRFVSRMNGVLLEIRDSAEQVRSASGEIAAGGQDLSRRSERAAASLEQSAAAMEQLSSTVEHSAHASRQASSLAGEASATARDGGVRMNEVVATMGRIRDTSGQITGIIDMIDSLAARTNLLALNASVEAARAGEHGRGFAVVAEEVRSLANRSAEAAREIRTLIDSANSETAGGVELVESASRTMSDIVERVGRVSGVIDELSHAAGEQSTGLGQVNRAITDLDNTTQQNAALVEQSAAAAESLDHQAQRLAEAVGAFRLGRDEQPVLGAPQQRHPER</sequence>
<feature type="domain" description="Methyl-accepting transducer" evidence="6">
    <location>
        <begin position="436"/>
        <end position="665"/>
    </location>
</feature>
<dbReference type="RefSeq" id="WP_033195404.1">
    <property type="nucleotide sequence ID" value="NZ_JBHLVX010000020.1"/>
</dbReference>
<dbReference type="CDD" id="cd11386">
    <property type="entry name" value="MCP_signal"/>
    <property type="match status" value="1"/>
</dbReference>
<dbReference type="SUPFAM" id="SSF58104">
    <property type="entry name" value="Methyl-accepting chemotaxis protein (MCP) signaling domain"/>
    <property type="match status" value="1"/>
</dbReference>
<feature type="transmembrane region" description="Helical" evidence="5">
    <location>
        <begin position="353"/>
        <end position="375"/>
    </location>
</feature>
<dbReference type="SMART" id="SM00283">
    <property type="entry name" value="MA"/>
    <property type="match status" value="1"/>
</dbReference>
<dbReference type="InterPro" id="IPR004089">
    <property type="entry name" value="MCPsignal_dom"/>
</dbReference>
<dbReference type="PANTHER" id="PTHR43531">
    <property type="entry name" value="PROTEIN ICFG"/>
    <property type="match status" value="1"/>
</dbReference>
<reference evidence="8 9" key="1">
    <citation type="submission" date="2024-09" db="EMBL/GenBank/DDBJ databases">
        <authorList>
            <person name="Sun Q."/>
            <person name="Mori K."/>
        </authorList>
    </citation>
    <scope>NUCLEOTIDE SEQUENCE [LARGE SCALE GENOMIC DNA]</scope>
    <source>
        <strain evidence="8 9">CCM 7415</strain>
    </source>
</reference>
<keyword evidence="5" id="KW-0812">Transmembrane</keyword>
<dbReference type="PANTHER" id="PTHR43531:SF16">
    <property type="entry name" value="METHYL-ACCEPTING CHEMOTAXIS PROTEIN II"/>
    <property type="match status" value="1"/>
</dbReference>
<evidence type="ECO:0000256" key="1">
    <source>
        <dbReference type="ARBA" id="ARBA00029447"/>
    </source>
</evidence>
<keyword evidence="3" id="KW-0175">Coiled coil</keyword>
<dbReference type="SMART" id="SM00304">
    <property type="entry name" value="HAMP"/>
    <property type="match status" value="1"/>
</dbReference>
<dbReference type="EMBL" id="JBHLVX010000020">
    <property type="protein sequence ID" value="MFC0267468.1"/>
    <property type="molecule type" value="Genomic_DNA"/>
</dbReference>
<keyword evidence="5" id="KW-0472">Membrane</keyword>
<feature type="coiled-coil region" evidence="3">
    <location>
        <begin position="42"/>
        <end position="78"/>
    </location>
</feature>
<evidence type="ECO:0000259" key="7">
    <source>
        <dbReference type="PROSITE" id="PS50885"/>
    </source>
</evidence>